<dbReference type="Gramene" id="OE9A113240T1">
    <property type="protein sequence ID" value="OE9A113240C1"/>
    <property type="gene ID" value="OE9A113240"/>
</dbReference>
<keyword evidence="5" id="KW-0732">Signal</keyword>
<protein>
    <recommendedName>
        <fullName evidence="7">BURP domain-containing protein</fullName>
    </recommendedName>
</protein>
<evidence type="ECO:0000259" key="7">
    <source>
        <dbReference type="PROSITE" id="PS51277"/>
    </source>
</evidence>
<gene>
    <name evidence="8" type="ORF">OLEA9_A113240</name>
</gene>
<evidence type="ECO:0000256" key="4">
    <source>
        <dbReference type="ARBA" id="ARBA00022523"/>
    </source>
</evidence>
<evidence type="ECO:0000256" key="6">
    <source>
        <dbReference type="ARBA" id="ARBA00023180"/>
    </source>
</evidence>
<dbReference type="OrthoDB" id="902148at2759"/>
<dbReference type="PANTHER" id="PTHR31458">
    <property type="entry name" value="POLYGALACTURONASE 1 BETA-LIKE PROTEIN 2"/>
    <property type="match status" value="1"/>
</dbReference>
<sequence length="364" mass="41104">MARSAAKAEAKPLVEVRLENVNRPVVKQSTKLLPKPRRYLRLQGCRRCFTSFASTQVSPSSIASDQIKFWSENVHNQMPESIFKKLSPLTKWDRDYYTKMISENDFSENPDFCSLAKLSCSSEIHNFEAASKAYSSSIYSINVALTSQSNKVDKFSYFRLSNLREGNKFHLSNLVESFPNRAFLPVEISSKISLSKKNFGKIFPKSFELSKDSIETTLSYCAEEAIHGEIKACPKSLEEMIDFSKSALGKNKLLALASQSTRTGDFLMKKIKKFDRQKIVACHEAYLPFAAYFCHAVSSSQVYTVDLVEAKTRLPVKPVIAICHMDTSAWPANYVAFKILKFSPGEGEACHWMSNIDLAWIADE</sequence>
<dbReference type="Pfam" id="PF03181">
    <property type="entry name" value="BURP"/>
    <property type="match status" value="1"/>
</dbReference>
<dbReference type="InterPro" id="IPR051897">
    <property type="entry name" value="PG-associated_BURP"/>
</dbReference>
<name>A0A8S0RA00_OLEEU</name>
<keyword evidence="9" id="KW-1185">Reference proteome</keyword>
<evidence type="ECO:0000256" key="5">
    <source>
        <dbReference type="ARBA" id="ARBA00022729"/>
    </source>
</evidence>
<dbReference type="PANTHER" id="PTHR31458:SF16">
    <property type="entry name" value="BURP DOMAIN-CONTAINING PROTEIN"/>
    <property type="match status" value="1"/>
</dbReference>
<organism evidence="8 9">
    <name type="scientific">Olea europaea subsp. europaea</name>
    <dbReference type="NCBI Taxonomy" id="158383"/>
    <lineage>
        <taxon>Eukaryota</taxon>
        <taxon>Viridiplantae</taxon>
        <taxon>Streptophyta</taxon>
        <taxon>Embryophyta</taxon>
        <taxon>Tracheophyta</taxon>
        <taxon>Spermatophyta</taxon>
        <taxon>Magnoliopsida</taxon>
        <taxon>eudicotyledons</taxon>
        <taxon>Gunneridae</taxon>
        <taxon>Pentapetalae</taxon>
        <taxon>asterids</taxon>
        <taxon>lamiids</taxon>
        <taxon>Lamiales</taxon>
        <taxon>Oleaceae</taxon>
        <taxon>Oleeae</taxon>
        <taxon>Olea</taxon>
    </lineage>
</organism>
<dbReference type="AlphaFoldDB" id="A0A8S0RA00"/>
<comment type="subcellular location">
    <subcellularLocation>
        <location evidence="1">Secreted</location>
        <location evidence="1">Cell wall</location>
    </subcellularLocation>
    <subcellularLocation>
        <location evidence="2">Secreted</location>
        <location evidence="2">Extracellular space</location>
        <location evidence="2">Apoplast</location>
    </subcellularLocation>
</comment>
<proteinExistence type="predicted"/>
<evidence type="ECO:0000313" key="8">
    <source>
        <dbReference type="EMBL" id="CAA2975017.1"/>
    </source>
</evidence>
<feature type="domain" description="BURP" evidence="7">
    <location>
        <begin position="157"/>
        <end position="363"/>
    </location>
</feature>
<evidence type="ECO:0000256" key="2">
    <source>
        <dbReference type="ARBA" id="ARBA00004271"/>
    </source>
</evidence>
<reference evidence="8 9" key="1">
    <citation type="submission" date="2019-12" db="EMBL/GenBank/DDBJ databases">
        <authorList>
            <person name="Alioto T."/>
            <person name="Alioto T."/>
            <person name="Gomez Garrido J."/>
        </authorList>
    </citation>
    <scope>NUCLEOTIDE SEQUENCE [LARGE SCALE GENOMIC DNA]</scope>
</reference>
<keyword evidence="3" id="KW-0964">Secreted</keyword>
<accession>A0A8S0RA00</accession>
<dbReference type="SMART" id="SM01045">
    <property type="entry name" value="BURP"/>
    <property type="match status" value="1"/>
</dbReference>
<evidence type="ECO:0000256" key="3">
    <source>
        <dbReference type="ARBA" id="ARBA00022512"/>
    </source>
</evidence>
<dbReference type="Proteomes" id="UP000594638">
    <property type="component" value="Unassembled WGS sequence"/>
</dbReference>
<dbReference type="GO" id="GO:0048046">
    <property type="term" value="C:apoplast"/>
    <property type="evidence" value="ECO:0007669"/>
    <property type="project" value="UniProtKB-SubCell"/>
</dbReference>
<keyword evidence="3" id="KW-0134">Cell wall</keyword>
<dbReference type="EMBL" id="CACTIH010002220">
    <property type="protein sequence ID" value="CAA2975017.1"/>
    <property type="molecule type" value="Genomic_DNA"/>
</dbReference>
<keyword evidence="4" id="KW-0052">Apoplast</keyword>
<keyword evidence="6" id="KW-0325">Glycoprotein</keyword>
<dbReference type="InterPro" id="IPR004873">
    <property type="entry name" value="BURP_dom"/>
</dbReference>
<comment type="caution">
    <text evidence="8">The sequence shown here is derived from an EMBL/GenBank/DDBJ whole genome shotgun (WGS) entry which is preliminary data.</text>
</comment>
<evidence type="ECO:0000256" key="1">
    <source>
        <dbReference type="ARBA" id="ARBA00004191"/>
    </source>
</evidence>
<dbReference type="PROSITE" id="PS51277">
    <property type="entry name" value="BURP"/>
    <property type="match status" value="1"/>
</dbReference>
<evidence type="ECO:0000313" key="9">
    <source>
        <dbReference type="Proteomes" id="UP000594638"/>
    </source>
</evidence>